<keyword evidence="5" id="KW-0238">DNA-binding</keyword>
<dbReference type="PIRSF" id="PIRSF028732">
    <property type="entry name" value="Alba"/>
    <property type="match status" value="1"/>
</dbReference>
<organism evidence="7">
    <name type="scientific">marine sediment metagenome</name>
    <dbReference type="NCBI Taxonomy" id="412755"/>
    <lineage>
        <taxon>unclassified sequences</taxon>
        <taxon>metagenomes</taxon>
        <taxon>ecological metagenomes</taxon>
    </lineage>
</organism>
<sequence length="98" mass="10816">MSKKSSESNIIYVGRKLPMDYVLAIVTAFSGSEVKEVTVKARGRSITTAVDAVEIARRKFVKETIVDKVAIGTEEMPPREGESNSRNISTIEITLKRS</sequence>
<comment type="subcellular location">
    <subcellularLocation>
        <location evidence="1">Chromosome</location>
    </subcellularLocation>
    <subcellularLocation>
        <location evidence="2">Cytoplasm</location>
    </subcellularLocation>
</comment>
<reference evidence="7" key="1">
    <citation type="journal article" date="2014" name="Front. Microbiol.">
        <title>High frequency of phylogenetically diverse reductive dehalogenase-homologous genes in deep subseafloor sedimentary metagenomes.</title>
        <authorList>
            <person name="Kawai M."/>
            <person name="Futagami T."/>
            <person name="Toyoda A."/>
            <person name="Takaki Y."/>
            <person name="Nishi S."/>
            <person name="Hori S."/>
            <person name="Arai W."/>
            <person name="Tsubouchi T."/>
            <person name="Morono Y."/>
            <person name="Uchiyama I."/>
            <person name="Ito T."/>
            <person name="Fujiyama A."/>
            <person name="Inagaki F."/>
            <person name="Takami H."/>
        </authorList>
    </citation>
    <scope>NUCLEOTIDE SEQUENCE</scope>
    <source>
        <strain evidence="7">Expedition CK06-06</strain>
    </source>
</reference>
<proteinExistence type="inferred from homology"/>
<evidence type="ECO:0000256" key="5">
    <source>
        <dbReference type="ARBA" id="ARBA00023125"/>
    </source>
</evidence>
<evidence type="ECO:0000259" key="6">
    <source>
        <dbReference type="Pfam" id="PF01918"/>
    </source>
</evidence>
<dbReference type="Gene3D" id="3.30.110.20">
    <property type="entry name" value="Alba-like domain"/>
    <property type="match status" value="1"/>
</dbReference>
<dbReference type="InterPro" id="IPR013795">
    <property type="entry name" value="DNA/RNA-bd_Alba"/>
</dbReference>
<name>X1E169_9ZZZZ</name>
<comment type="caution">
    <text evidence="7">The sequence shown here is derived from an EMBL/GenBank/DDBJ whole genome shotgun (WGS) entry which is preliminary data.</text>
</comment>
<dbReference type="GO" id="GO:0003677">
    <property type="term" value="F:DNA binding"/>
    <property type="evidence" value="ECO:0007669"/>
    <property type="project" value="UniProtKB-KW"/>
</dbReference>
<evidence type="ECO:0000313" key="7">
    <source>
        <dbReference type="EMBL" id="GAH02413.1"/>
    </source>
</evidence>
<dbReference type="GO" id="GO:0005737">
    <property type="term" value="C:cytoplasm"/>
    <property type="evidence" value="ECO:0007669"/>
    <property type="project" value="UniProtKB-SubCell"/>
</dbReference>
<dbReference type="GO" id="GO:0005694">
    <property type="term" value="C:chromosome"/>
    <property type="evidence" value="ECO:0007669"/>
    <property type="project" value="UniProtKB-SubCell"/>
</dbReference>
<gene>
    <name evidence="7" type="ORF">S01H4_39818</name>
</gene>
<dbReference type="SUPFAM" id="SSF82704">
    <property type="entry name" value="AlbA-like"/>
    <property type="match status" value="1"/>
</dbReference>
<protein>
    <recommendedName>
        <fullName evidence="6">DNA/RNA-binding protein Alba-like domain-containing protein</fullName>
    </recommendedName>
</protein>
<accession>X1E169</accession>
<dbReference type="NCBIfam" id="NF003088">
    <property type="entry name" value="PRK04015.1"/>
    <property type="match status" value="1"/>
</dbReference>
<dbReference type="Pfam" id="PF01918">
    <property type="entry name" value="Alba"/>
    <property type="match status" value="1"/>
</dbReference>
<evidence type="ECO:0000256" key="1">
    <source>
        <dbReference type="ARBA" id="ARBA00004286"/>
    </source>
</evidence>
<dbReference type="InterPro" id="IPR036882">
    <property type="entry name" value="Alba-like_dom_sf"/>
</dbReference>
<keyword evidence="4" id="KW-0963">Cytoplasm</keyword>
<evidence type="ECO:0000256" key="3">
    <source>
        <dbReference type="ARBA" id="ARBA00022454"/>
    </source>
</evidence>
<evidence type="ECO:0000256" key="4">
    <source>
        <dbReference type="ARBA" id="ARBA00022490"/>
    </source>
</evidence>
<dbReference type="AlphaFoldDB" id="X1E169"/>
<dbReference type="EMBL" id="BART01021616">
    <property type="protein sequence ID" value="GAH02413.1"/>
    <property type="molecule type" value="Genomic_DNA"/>
</dbReference>
<dbReference type="GO" id="GO:0003723">
    <property type="term" value="F:RNA binding"/>
    <property type="evidence" value="ECO:0007669"/>
    <property type="project" value="InterPro"/>
</dbReference>
<evidence type="ECO:0000256" key="2">
    <source>
        <dbReference type="ARBA" id="ARBA00004496"/>
    </source>
</evidence>
<keyword evidence="3" id="KW-0158">Chromosome</keyword>
<dbReference type="HAMAP" id="MF_01122">
    <property type="entry name" value="AlbA"/>
    <property type="match status" value="1"/>
</dbReference>
<dbReference type="InterPro" id="IPR002775">
    <property type="entry name" value="DNA/RNA-bd_Alba-like"/>
</dbReference>
<feature type="domain" description="DNA/RNA-binding protein Alba-like" evidence="6">
    <location>
        <begin position="9"/>
        <end position="65"/>
    </location>
</feature>